<dbReference type="AlphaFoldDB" id="A0A6U2X8M4"/>
<protein>
    <recommendedName>
        <fullName evidence="4">Methyltransferase domain-containing protein</fullName>
    </recommendedName>
</protein>
<accession>A0A6U2X8M4</accession>
<evidence type="ECO:0000313" key="3">
    <source>
        <dbReference type="EMBL" id="CAD9943196.1"/>
    </source>
</evidence>
<feature type="region of interest" description="Disordered" evidence="1">
    <location>
        <begin position="1"/>
        <end position="42"/>
    </location>
</feature>
<sequence length="360" mass="39529">MDDDNNAFSLLSGGEARTAPRQTDARQRNESGAPAPSASRQYSSMEKNLFSALRDNGVRSPSVKEFDESYAFVNGVRSSLPKHMTRISSTQNDSRIDLVLDVAGGHGALAALFLLLTSAQSACVIDPARVGKGGVAKAWSKIYSDQHNKSLIYRHECLRTGLPSELEMAINTQGIAPQRILVVACHACQHLSEETIQISQKYGVHCAVAPCCQKDSTMGSPWKQTARNLNVNFATTMDLLLAGKSSATTAQGKSYSVRIRVIDPKITPQNRIIVCRCHTDAEMMERATNSEVETAHRKLERTYRRAHRTEASTPSPEKSKLSKQCNKSPAILGEQAWDVLKGFALGFLVAFAISNHRRQR</sequence>
<evidence type="ECO:0000313" key="2">
    <source>
        <dbReference type="EMBL" id="CAD9943194.1"/>
    </source>
</evidence>
<reference evidence="2" key="1">
    <citation type="submission" date="2021-01" db="EMBL/GenBank/DDBJ databases">
        <authorList>
            <person name="Corre E."/>
            <person name="Pelletier E."/>
            <person name="Niang G."/>
            <person name="Scheremetjew M."/>
            <person name="Finn R."/>
            <person name="Kale V."/>
            <person name="Holt S."/>
            <person name="Cochrane G."/>
            <person name="Meng A."/>
            <person name="Brown T."/>
            <person name="Cohen L."/>
        </authorList>
    </citation>
    <scope>NUCLEOTIDE SEQUENCE</scope>
    <source>
        <strain evidence="2">CCMP125</strain>
    </source>
</reference>
<name>A0A6U2X8M4_9STRA</name>
<proteinExistence type="predicted"/>
<dbReference type="EMBL" id="HBHT01002643">
    <property type="protein sequence ID" value="CAD9943196.1"/>
    <property type="molecule type" value="Transcribed_RNA"/>
</dbReference>
<gene>
    <name evidence="2" type="ORF">APAL1065_LOCUS1776</name>
    <name evidence="3" type="ORF">APAL1065_LOCUS1777</name>
</gene>
<feature type="region of interest" description="Disordered" evidence="1">
    <location>
        <begin position="299"/>
        <end position="325"/>
    </location>
</feature>
<feature type="compositionally biased region" description="Polar residues" evidence="1">
    <location>
        <begin position="311"/>
        <end position="325"/>
    </location>
</feature>
<dbReference type="EMBL" id="HBHT01002642">
    <property type="protein sequence ID" value="CAD9943194.1"/>
    <property type="molecule type" value="Transcribed_RNA"/>
</dbReference>
<evidence type="ECO:0008006" key="4">
    <source>
        <dbReference type="Google" id="ProtNLM"/>
    </source>
</evidence>
<organism evidence="2">
    <name type="scientific">Entomoneis paludosa</name>
    <dbReference type="NCBI Taxonomy" id="265537"/>
    <lineage>
        <taxon>Eukaryota</taxon>
        <taxon>Sar</taxon>
        <taxon>Stramenopiles</taxon>
        <taxon>Ochrophyta</taxon>
        <taxon>Bacillariophyta</taxon>
        <taxon>Bacillariophyceae</taxon>
        <taxon>Bacillariophycidae</taxon>
        <taxon>Entomoneidaceae</taxon>
        <taxon>Entomoneis</taxon>
    </lineage>
</organism>
<evidence type="ECO:0000256" key="1">
    <source>
        <dbReference type="SAM" id="MobiDB-lite"/>
    </source>
</evidence>